<keyword evidence="1" id="KW-0539">Nucleus</keyword>
<evidence type="ECO:0000313" key="3">
    <source>
        <dbReference type="Proteomes" id="UP001321760"/>
    </source>
</evidence>
<dbReference type="CDD" id="cd00067">
    <property type="entry name" value="GAL4"/>
    <property type="match status" value="1"/>
</dbReference>
<accession>A0AAV9GCI8</accession>
<dbReference type="EMBL" id="MU865962">
    <property type="protein sequence ID" value="KAK4445803.1"/>
    <property type="molecule type" value="Genomic_DNA"/>
</dbReference>
<name>A0AAV9GCI8_9PEZI</name>
<dbReference type="InterPro" id="IPR001138">
    <property type="entry name" value="Zn2Cys6_DnaBD"/>
</dbReference>
<reference evidence="2" key="2">
    <citation type="submission" date="2023-05" db="EMBL/GenBank/DDBJ databases">
        <authorList>
            <consortium name="Lawrence Berkeley National Laboratory"/>
            <person name="Steindorff A."/>
            <person name="Hensen N."/>
            <person name="Bonometti L."/>
            <person name="Westerberg I."/>
            <person name="Brannstrom I.O."/>
            <person name="Guillou S."/>
            <person name="Cros-Aarteil S."/>
            <person name="Calhoun S."/>
            <person name="Haridas S."/>
            <person name="Kuo A."/>
            <person name="Mondo S."/>
            <person name="Pangilinan J."/>
            <person name="Riley R."/>
            <person name="Labutti K."/>
            <person name="Andreopoulos B."/>
            <person name="Lipzen A."/>
            <person name="Chen C."/>
            <person name="Yanf M."/>
            <person name="Daum C."/>
            <person name="Ng V."/>
            <person name="Clum A."/>
            <person name="Ohm R."/>
            <person name="Martin F."/>
            <person name="Silar P."/>
            <person name="Natvig D."/>
            <person name="Lalanne C."/>
            <person name="Gautier V."/>
            <person name="Ament-Velasquez S.L."/>
            <person name="Kruys A."/>
            <person name="Hutchinson M.I."/>
            <person name="Powell A.J."/>
            <person name="Barry K."/>
            <person name="Miller A.N."/>
            <person name="Grigoriev I.V."/>
            <person name="Debuchy R."/>
            <person name="Gladieux P."/>
            <person name="Thoren M.H."/>
            <person name="Johannesson H."/>
        </authorList>
    </citation>
    <scope>NUCLEOTIDE SEQUENCE</scope>
    <source>
        <strain evidence="2">PSN243</strain>
    </source>
</reference>
<organism evidence="2 3">
    <name type="scientific">Podospora aff. communis PSN243</name>
    <dbReference type="NCBI Taxonomy" id="3040156"/>
    <lineage>
        <taxon>Eukaryota</taxon>
        <taxon>Fungi</taxon>
        <taxon>Dikarya</taxon>
        <taxon>Ascomycota</taxon>
        <taxon>Pezizomycotina</taxon>
        <taxon>Sordariomycetes</taxon>
        <taxon>Sordariomycetidae</taxon>
        <taxon>Sordariales</taxon>
        <taxon>Podosporaceae</taxon>
        <taxon>Podospora</taxon>
    </lineage>
</organism>
<evidence type="ECO:0000313" key="2">
    <source>
        <dbReference type="EMBL" id="KAK4445803.1"/>
    </source>
</evidence>
<dbReference type="GO" id="GO:0008270">
    <property type="term" value="F:zinc ion binding"/>
    <property type="evidence" value="ECO:0007669"/>
    <property type="project" value="InterPro"/>
</dbReference>
<gene>
    <name evidence="2" type="ORF">QBC34DRAFT_412700</name>
</gene>
<protein>
    <recommendedName>
        <fullName evidence="4">Zn(2)-C6 fungal-type domain-containing protein</fullName>
    </recommendedName>
</protein>
<reference evidence="2" key="1">
    <citation type="journal article" date="2023" name="Mol. Phylogenet. Evol.">
        <title>Genome-scale phylogeny and comparative genomics of the fungal order Sordariales.</title>
        <authorList>
            <person name="Hensen N."/>
            <person name="Bonometti L."/>
            <person name="Westerberg I."/>
            <person name="Brannstrom I.O."/>
            <person name="Guillou S."/>
            <person name="Cros-Aarteil S."/>
            <person name="Calhoun S."/>
            <person name="Haridas S."/>
            <person name="Kuo A."/>
            <person name="Mondo S."/>
            <person name="Pangilinan J."/>
            <person name="Riley R."/>
            <person name="LaButti K."/>
            <person name="Andreopoulos B."/>
            <person name="Lipzen A."/>
            <person name="Chen C."/>
            <person name="Yan M."/>
            <person name="Daum C."/>
            <person name="Ng V."/>
            <person name="Clum A."/>
            <person name="Steindorff A."/>
            <person name="Ohm R.A."/>
            <person name="Martin F."/>
            <person name="Silar P."/>
            <person name="Natvig D.O."/>
            <person name="Lalanne C."/>
            <person name="Gautier V."/>
            <person name="Ament-Velasquez S.L."/>
            <person name="Kruys A."/>
            <person name="Hutchinson M.I."/>
            <person name="Powell A.J."/>
            <person name="Barry K."/>
            <person name="Miller A.N."/>
            <person name="Grigoriev I.V."/>
            <person name="Debuchy R."/>
            <person name="Gladieux P."/>
            <person name="Hiltunen Thoren M."/>
            <person name="Johannesson H."/>
        </authorList>
    </citation>
    <scope>NUCLEOTIDE SEQUENCE</scope>
    <source>
        <strain evidence="2">PSN243</strain>
    </source>
</reference>
<sequence>MRRGDLSSSSERVKDGQACWRCRASRTGCDTEDPCQQCRNSPAPSAIPCERGLVCEVIGQGAICHLPPKSSSPRDVPPALDSAGRCINDSRWRQQETVDRLRGYCSDPASSPSAGPDTDSVLFKVVSAGIHNAQKIQPLHELGITFSNDTHREPIINIMWELEDNPDAARLLGIGSVVDLAALLETASLCEITHGRSNNKMPIVYTALQCLRYCLEGIRLSVGGVLPTAAGAPVDEIHAHCAQRNECIVPGLRKLSRYAPRYVKALTTELFSRDNARFDNWLLVFYSLCIQAYVRRGLMLLEGEGGKRQSPMPGARQYLQTAVLLFGHISVRGKGTLAKKIRGARAKPSAYAHLNLAPHPTRPGGGGSWEIWHEEGFIEYLERVFELPRDMCQSRSSPEQHGSAAVAAAGTLLASDSSHDNWDMMGAPSQMQMETEMVASHGGSDSLFASSMDCWNPSRPPSNISVPSFASMTTTGQGGYSLAPNSRGLMTPSMLSFSTGTVDDQSMTDGNFDFDFGYGTSGNY</sequence>
<keyword evidence="3" id="KW-1185">Reference proteome</keyword>
<comment type="caution">
    <text evidence="2">The sequence shown here is derived from an EMBL/GenBank/DDBJ whole genome shotgun (WGS) entry which is preliminary data.</text>
</comment>
<dbReference type="AlphaFoldDB" id="A0AAV9GCI8"/>
<dbReference type="GO" id="GO:0000981">
    <property type="term" value="F:DNA-binding transcription factor activity, RNA polymerase II-specific"/>
    <property type="evidence" value="ECO:0007669"/>
    <property type="project" value="InterPro"/>
</dbReference>
<proteinExistence type="predicted"/>
<dbReference type="Proteomes" id="UP001321760">
    <property type="component" value="Unassembled WGS sequence"/>
</dbReference>
<evidence type="ECO:0008006" key="4">
    <source>
        <dbReference type="Google" id="ProtNLM"/>
    </source>
</evidence>
<evidence type="ECO:0000256" key="1">
    <source>
        <dbReference type="ARBA" id="ARBA00023242"/>
    </source>
</evidence>